<dbReference type="InterPro" id="IPR000014">
    <property type="entry name" value="PAS"/>
</dbReference>
<evidence type="ECO:0000259" key="15">
    <source>
        <dbReference type="PROSITE" id="PS50112"/>
    </source>
</evidence>
<dbReference type="SMART" id="SM00091">
    <property type="entry name" value="PAS"/>
    <property type="match status" value="1"/>
</dbReference>
<evidence type="ECO:0000256" key="3">
    <source>
        <dbReference type="ARBA" id="ARBA00012438"/>
    </source>
</evidence>
<comment type="caution">
    <text evidence="16">The sequence shown here is derived from an EMBL/GenBank/DDBJ whole genome shotgun (WGS) entry which is preliminary data.</text>
</comment>
<proteinExistence type="predicted"/>
<keyword evidence="8" id="KW-0418">Kinase</keyword>
<keyword evidence="9" id="KW-0067">ATP-binding</keyword>
<dbReference type="InterPro" id="IPR035965">
    <property type="entry name" value="PAS-like_dom_sf"/>
</dbReference>
<dbReference type="SUPFAM" id="SSF55785">
    <property type="entry name" value="PYP-like sensor domain (PAS domain)"/>
    <property type="match status" value="1"/>
</dbReference>
<dbReference type="EMBL" id="BAABCV010000001">
    <property type="protein sequence ID" value="GAA4083502.1"/>
    <property type="molecule type" value="Genomic_DNA"/>
</dbReference>
<dbReference type="EC" id="2.7.13.3" evidence="3"/>
<keyword evidence="7" id="KW-0547">Nucleotide-binding</keyword>
<keyword evidence="12" id="KW-0472">Membrane</keyword>
<dbReference type="PANTHER" id="PTHR42878">
    <property type="entry name" value="TWO-COMPONENT HISTIDINE KINASE"/>
    <property type="match status" value="1"/>
</dbReference>
<evidence type="ECO:0000313" key="17">
    <source>
        <dbReference type="Proteomes" id="UP001500841"/>
    </source>
</evidence>
<evidence type="ECO:0000256" key="13">
    <source>
        <dbReference type="SAM" id="Coils"/>
    </source>
</evidence>
<evidence type="ECO:0000256" key="2">
    <source>
        <dbReference type="ARBA" id="ARBA00004141"/>
    </source>
</evidence>
<comment type="catalytic activity">
    <reaction evidence="1">
        <text>ATP + protein L-histidine = ADP + protein N-phospho-L-histidine.</text>
        <dbReference type="EC" id="2.7.13.3"/>
    </reaction>
</comment>
<gene>
    <name evidence="16" type="ORF">GCM10022392_00190</name>
</gene>
<evidence type="ECO:0000256" key="8">
    <source>
        <dbReference type="ARBA" id="ARBA00022777"/>
    </source>
</evidence>
<evidence type="ECO:0000256" key="6">
    <source>
        <dbReference type="ARBA" id="ARBA00022692"/>
    </source>
</evidence>
<dbReference type="InterPro" id="IPR004358">
    <property type="entry name" value="Sig_transdc_His_kin-like_C"/>
</dbReference>
<evidence type="ECO:0000256" key="5">
    <source>
        <dbReference type="ARBA" id="ARBA00022679"/>
    </source>
</evidence>
<organism evidence="16 17">
    <name type="scientific">Mucilaginibacter panaciglaebae</name>
    <dbReference type="NCBI Taxonomy" id="502331"/>
    <lineage>
        <taxon>Bacteria</taxon>
        <taxon>Pseudomonadati</taxon>
        <taxon>Bacteroidota</taxon>
        <taxon>Sphingobacteriia</taxon>
        <taxon>Sphingobacteriales</taxon>
        <taxon>Sphingobacteriaceae</taxon>
        <taxon>Mucilaginibacter</taxon>
    </lineage>
</organism>
<evidence type="ECO:0000256" key="12">
    <source>
        <dbReference type="ARBA" id="ARBA00023136"/>
    </source>
</evidence>
<dbReference type="PRINTS" id="PR00344">
    <property type="entry name" value="BCTRLSENSOR"/>
</dbReference>
<keyword evidence="13" id="KW-0175">Coiled coil</keyword>
<evidence type="ECO:0000256" key="9">
    <source>
        <dbReference type="ARBA" id="ARBA00022840"/>
    </source>
</evidence>
<feature type="domain" description="Histidine kinase" evidence="14">
    <location>
        <begin position="170"/>
        <end position="386"/>
    </location>
</feature>
<evidence type="ECO:0000256" key="7">
    <source>
        <dbReference type="ARBA" id="ARBA00022741"/>
    </source>
</evidence>
<dbReference type="InterPro" id="IPR003594">
    <property type="entry name" value="HATPase_dom"/>
</dbReference>
<dbReference type="SUPFAM" id="SSF47384">
    <property type="entry name" value="Homodimeric domain of signal transducing histidine kinase"/>
    <property type="match status" value="1"/>
</dbReference>
<evidence type="ECO:0000313" key="16">
    <source>
        <dbReference type="EMBL" id="GAA4083502.1"/>
    </source>
</evidence>
<accession>A0ABP7W8W6</accession>
<evidence type="ECO:0000256" key="11">
    <source>
        <dbReference type="ARBA" id="ARBA00023012"/>
    </source>
</evidence>
<dbReference type="SUPFAM" id="SSF55874">
    <property type="entry name" value="ATPase domain of HSP90 chaperone/DNA topoisomerase II/histidine kinase"/>
    <property type="match status" value="1"/>
</dbReference>
<keyword evidence="17" id="KW-1185">Reference proteome</keyword>
<dbReference type="SMART" id="SM00387">
    <property type="entry name" value="HATPase_c"/>
    <property type="match status" value="1"/>
</dbReference>
<keyword evidence="11" id="KW-0902">Two-component regulatory system</keyword>
<keyword evidence="4" id="KW-0597">Phosphoprotein</keyword>
<dbReference type="Gene3D" id="1.10.287.130">
    <property type="match status" value="1"/>
</dbReference>
<protein>
    <recommendedName>
        <fullName evidence="3">histidine kinase</fullName>
        <ecNumber evidence="3">2.7.13.3</ecNumber>
    </recommendedName>
</protein>
<dbReference type="InterPro" id="IPR003661">
    <property type="entry name" value="HisK_dim/P_dom"/>
</dbReference>
<keyword evidence="10" id="KW-1133">Transmembrane helix</keyword>
<dbReference type="NCBIfam" id="TIGR00229">
    <property type="entry name" value="sensory_box"/>
    <property type="match status" value="1"/>
</dbReference>
<comment type="subcellular location">
    <subcellularLocation>
        <location evidence="2">Membrane</location>
        <topology evidence="2">Multi-pass membrane protein</topology>
    </subcellularLocation>
</comment>
<keyword evidence="5" id="KW-0808">Transferase</keyword>
<dbReference type="Pfam" id="PF02518">
    <property type="entry name" value="HATPase_c"/>
    <property type="match status" value="1"/>
</dbReference>
<dbReference type="CDD" id="cd00130">
    <property type="entry name" value="PAS"/>
    <property type="match status" value="1"/>
</dbReference>
<reference evidence="17" key="1">
    <citation type="journal article" date="2019" name="Int. J. Syst. Evol. Microbiol.">
        <title>The Global Catalogue of Microorganisms (GCM) 10K type strain sequencing project: providing services to taxonomists for standard genome sequencing and annotation.</title>
        <authorList>
            <consortium name="The Broad Institute Genomics Platform"/>
            <consortium name="The Broad Institute Genome Sequencing Center for Infectious Disease"/>
            <person name="Wu L."/>
            <person name="Ma J."/>
        </authorList>
    </citation>
    <scope>NUCLEOTIDE SEQUENCE [LARGE SCALE GENOMIC DNA]</scope>
    <source>
        <strain evidence="17">JCM 17085</strain>
    </source>
</reference>
<dbReference type="InterPro" id="IPR036097">
    <property type="entry name" value="HisK_dim/P_sf"/>
</dbReference>
<evidence type="ECO:0000256" key="4">
    <source>
        <dbReference type="ARBA" id="ARBA00022553"/>
    </source>
</evidence>
<dbReference type="InterPro" id="IPR036890">
    <property type="entry name" value="HATPase_C_sf"/>
</dbReference>
<dbReference type="RefSeq" id="WP_345100077.1">
    <property type="nucleotide sequence ID" value="NZ_BAABCV010000001.1"/>
</dbReference>
<sequence>MSARNKKIHDLEAEVRLLKAQIANTKALQLDKDQLELEYQHSQTRFRTIFDESVLGNKIIDSSLRIIKVNRALLSMLGYNEDQLIGHLMTEFAHPDVLKQWLTLQDELWALSRPSFNFDTCLIKADGSLMSCHVTTILIPDDSGTLGYTILEDITEAKDDERRKNDFINMVSHELKTPLTSSISYVQVSQRSAAKRGDEVTQGMMERTGKQLAKMAGMINGFLNLSRLESGKIQIDSQPFDLALLLGEAKADMQATFQTCQLNVDQVKETWVNADRDKIGQVINNLISNAVKYSAIGSTIDVVCAIVDGLAKISFSDPGIGIAEEDMPRLFERFFRVSNNGTKNISGFGIGLYLSYEIIKRHGGEIWADSTPGKGSTFHFSLPLATNPPTSPVSMYR</sequence>
<dbReference type="CDD" id="cd00082">
    <property type="entry name" value="HisKA"/>
    <property type="match status" value="1"/>
</dbReference>
<dbReference type="PROSITE" id="PS50112">
    <property type="entry name" value="PAS"/>
    <property type="match status" value="1"/>
</dbReference>
<dbReference type="PROSITE" id="PS50109">
    <property type="entry name" value="HIS_KIN"/>
    <property type="match status" value="1"/>
</dbReference>
<keyword evidence="6" id="KW-0812">Transmembrane</keyword>
<feature type="domain" description="PAS" evidence="15">
    <location>
        <begin position="42"/>
        <end position="96"/>
    </location>
</feature>
<evidence type="ECO:0000256" key="10">
    <source>
        <dbReference type="ARBA" id="ARBA00022989"/>
    </source>
</evidence>
<evidence type="ECO:0000256" key="1">
    <source>
        <dbReference type="ARBA" id="ARBA00000085"/>
    </source>
</evidence>
<dbReference type="Gene3D" id="3.30.565.10">
    <property type="entry name" value="Histidine kinase-like ATPase, C-terminal domain"/>
    <property type="match status" value="1"/>
</dbReference>
<dbReference type="Pfam" id="PF00512">
    <property type="entry name" value="HisKA"/>
    <property type="match status" value="1"/>
</dbReference>
<dbReference type="Proteomes" id="UP001500841">
    <property type="component" value="Unassembled WGS sequence"/>
</dbReference>
<evidence type="ECO:0000259" key="14">
    <source>
        <dbReference type="PROSITE" id="PS50109"/>
    </source>
</evidence>
<name>A0ABP7W8W6_9SPHI</name>
<dbReference type="PANTHER" id="PTHR42878:SF7">
    <property type="entry name" value="SENSOR HISTIDINE KINASE GLRK"/>
    <property type="match status" value="1"/>
</dbReference>
<dbReference type="Gene3D" id="3.30.450.20">
    <property type="entry name" value="PAS domain"/>
    <property type="match status" value="1"/>
</dbReference>
<dbReference type="InterPro" id="IPR050351">
    <property type="entry name" value="BphY/WalK/GraS-like"/>
</dbReference>
<dbReference type="InterPro" id="IPR005467">
    <property type="entry name" value="His_kinase_dom"/>
</dbReference>
<dbReference type="SMART" id="SM00388">
    <property type="entry name" value="HisKA"/>
    <property type="match status" value="1"/>
</dbReference>
<dbReference type="Pfam" id="PF13426">
    <property type="entry name" value="PAS_9"/>
    <property type="match status" value="1"/>
</dbReference>
<feature type="coiled-coil region" evidence="13">
    <location>
        <begin position="1"/>
        <end position="38"/>
    </location>
</feature>